<dbReference type="GeneID" id="40154541"/>
<sequence>MRTVEIDGLPVGDGHPTRVMSVLNMSSNSGYKPSVYLDPAEAAEAIEENLVPAGADIIDVGLQSANPKYESKPVEMEKDRLEEVAPLVDELDADVPLSLETRYAEVAEEAIGHGFDVINDVCGFADPEMKGVVEDHDMPVVKMASPPDLASPGALKTIDDIFEALQRDGFTDKTIIDPAFGGWYDGKEFEDNWEMFRRLREFRAFDRPMLTATNREDFLGDLADQPETENQLAVSLAAATMEAERGAHIIRTHDTRETHDVVKVADALGDERTTRPETDSGPTVAELTDVTLREVARHQALGETVAGGTDDGATLTFLLGDVTDDARASLRAVAEVTDVVVVEKDGGSLYVGGSAAALKVVTDSLAEDGHRELAGELRTSLSRRV</sequence>
<dbReference type="SUPFAM" id="SSF51717">
    <property type="entry name" value="Dihydropteroate synthetase-like"/>
    <property type="match status" value="1"/>
</dbReference>
<dbReference type="InterPro" id="IPR000489">
    <property type="entry name" value="Pterin-binding_dom"/>
</dbReference>
<evidence type="ECO:0000259" key="1">
    <source>
        <dbReference type="PROSITE" id="PS50972"/>
    </source>
</evidence>
<name>A0A495R4N3_9EURY</name>
<protein>
    <submittedName>
        <fullName evidence="2">Dihydropteroate synthase</fullName>
    </submittedName>
</protein>
<dbReference type="AlphaFoldDB" id="A0A495R4N3"/>
<dbReference type="GO" id="GO:0046654">
    <property type="term" value="P:tetrahydrofolate biosynthetic process"/>
    <property type="evidence" value="ECO:0007669"/>
    <property type="project" value="TreeGrafter"/>
</dbReference>
<dbReference type="InterPro" id="IPR011005">
    <property type="entry name" value="Dihydropteroate_synth-like_sf"/>
</dbReference>
<evidence type="ECO:0000313" key="3">
    <source>
        <dbReference type="Proteomes" id="UP000268233"/>
    </source>
</evidence>
<dbReference type="PROSITE" id="PS50972">
    <property type="entry name" value="PTERIN_BINDING"/>
    <property type="match status" value="1"/>
</dbReference>
<keyword evidence="3" id="KW-1185">Reference proteome</keyword>
<dbReference type="GO" id="GO:0004156">
    <property type="term" value="F:dihydropteroate synthase activity"/>
    <property type="evidence" value="ECO:0007669"/>
    <property type="project" value="TreeGrafter"/>
</dbReference>
<dbReference type="InterPro" id="IPR045031">
    <property type="entry name" value="DHP_synth-like"/>
</dbReference>
<reference evidence="2 3" key="1">
    <citation type="submission" date="2018-10" db="EMBL/GenBank/DDBJ databases">
        <title>Genomic Encyclopedia of Archaeal and Bacterial Type Strains, Phase II (KMG-II): from individual species to whole genera.</title>
        <authorList>
            <person name="Goeker M."/>
        </authorList>
    </citation>
    <scope>NUCLEOTIDE SEQUENCE [LARGE SCALE GENOMIC DNA]</scope>
    <source>
        <strain evidence="2 3">DSM 11927</strain>
    </source>
</reference>
<accession>A0A495R4N3</accession>
<dbReference type="Pfam" id="PF00809">
    <property type="entry name" value="Pterin_bind"/>
    <property type="match status" value="1"/>
</dbReference>
<dbReference type="RefSeq" id="WP_011222913.1">
    <property type="nucleotide sequence ID" value="NZ_RBWW01000001.1"/>
</dbReference>
<feature type="domain" description="Pterin-binding" evidence="1">
    <location>
        <begin position="17"/>
        <end position="263"/>
    </location>
</feature>
<dbReference type="PANTHER" id="PTHR20941:SF1">
    <property type="entry name" value="FOLIC ACID SYNTHESIS PROTEIN FOL1"/>
    <property type="match status" value="1"/>
</dbReference>
<dbReference type="Proteomes" id="UP000268233">
    <property type="component" value="Unassembled WGS sequence"/>
</dbReference>
<dbReference type="Gene3D" id="3.20.20.20">
    <property type="entry name" value="Dihydropteroate synthase-like"/>
    <property type="match status" value="1"/>
</dbReference>
<evidence type="ECO:0000313" key="2">
    <source>
        <dbReference type="EMBL" id="RKS82004.1"/>
    </source>
</evidence>
<proteinExistence type="predicted"/>
<gene>
    <name evidence="2" type="ORF">BDK61_1301</name>
</gene>
<dbReference type="EMBL" id="RBWW01000001">
    <property type="protein sequence ID" value="RKS82004.1"/>
    <property type="molecule type" value="Genomic_DNA"/>
</dbReference>
<comment type="caution">
    <text evidence="2">The sequence shown here is derived from an EMBL/GenBank/DDBJ whole genome shotgun (WGS) entry which is preliminary data.</text>
</comment>
<organism evidence="2 3">
    <name type="scientific">Haloarcula quadrata</name>
    <dbReference type="NCBI Taxonomy" id="182779"/>
    <lineage>
        <taxon>Archaea</taxon>
        <taxon>Methanobacteriati</taxon>
        <taxon>Methanobacteriota</taxon>
        <taxon>Stenosarchaea group</taxon>
        <taxon>Halobacteria</taxon>
        <taxon>Halobacteriales</taxon>
        <taxon>Haloarculaceae</taxon>
        <taxon>Haloarcula</taxon>
    </lineage>
</organism>
<dbReference type="PANTHER" id="PTHR20941">
    <property type="entry name" value="FOLATE SYNTHESIS PROTEINS"/>
    <property type="match status" value="1"/>
</dbReference>